<dbReference type="Proteomes" id="UP000515570">
    <property type="component" value="Chromosome"/>
</dbReference>
<evidence type="ECO:0000256" key="10">
    <source>
        <dbReference type="ARBA" id="ARBA00032370"/>
    </source>
</evidence>
<keyword evidence="6" id="KW-0133">Cell shape</keyword>
<evidence type="ECO:0000256" key="2">
    <source>
        <dbReference type="ARBA" id="ARBA00004752"/>
    </source>
</evidence>
<feature type="compositionally biased region" description="Basic and acidic residues" evidence="18">
    <location>
        <begin position="425"/>
        <end position="438"/>
    </location>
</feature>
<evidence type="ECO:0000256" key="16">
    <source>
        <dbReference type="ARBA" id="ARBA00049902"/>
    </source>
</evidence>
<keyword evidence="4" id="KW-0808">Transferase</keyword>
<evidence type="ECO:0000256" key="18">
    <source>
        <dbReference type="SAM" id="MobiDB-lite"/>
    </source>
</evidence>
<feature type="transmembrane region" description="Helical" evidence="19">
    <location>
        <begin position="179"/>
        <end position="199"/>
    </location>
</feature>
<proteinExistence type="inferred from homology"/>
<feature type="transmembrane region" description="Helical" evidence="19">
    <location>
        <begin position="35"/>
        <end position="52"/>
    </location>
</feature>
<dbReference type="GO" id="GO:0051301">
    <property type="term" value="P:cell division"/>
    <property type="evidence" value="ECO:0007669"/>
    <property type="project" value="UniProtKB-KW"/>
</dbReference>
<evidence type="ECO:0000256" key="4">
    <source>
        <dbReference type="ARBA" id="ARBA00022679"/>
    </source>
</evidence>
<dbReference type="GO" id="GO:0008360">
    <property type="term" value="P:regulation of cell shape"/>
    <property type="evidence" value="ECO:0007669"/>
    <property type="project" value="UniProtKB-KW"/>
</dbReference>
<keyword evidence="8 19" id="KW-1133">Transmembrane helix</keyword>
<evidence type="ECO:0000256" key="8">
    <source>
        <dbReference type="ARBA" id="ARBA00022989"/>
    </source>
</evidence>
<feature type="transmembrane region" description="Helical" evidence="19">
    <location>
        <begin position="64"/>
        <end position="84"/>
    </location>
</feature>
<evidence type="ECO:0000256" key="7">
    <source>
        <dbReference type="ARBA" id="ARBA00022984"/>
    </source>
</evidence>
<dbReference type="EC" id="2.4.99.28" evidence="15"/>
<evidence type="ECO:0000256" key="12">
    <source>
        <dbReference type="ARBA" id="ARBA00038053"/>
    </source>
</evidence>
<keyword evidence="20" id="KW-0132">Cell division</keyword>
<evidence type="ECO:0000256" key="17">
    <source>
        <dbReference type="ARBA" id="ARBA00049966"/>
    </source>
</evidence>
<evidence type="ECO:0000256" key="11">
    <source>
        <dbReference type="ARBA" id="ARBA00033270"/>
    </source>
</evidence>
<dbReference type="InterPro" id="IPR018365">
    <property type="entry name" value="Cell_cycle_FtsW-rel_CS"/>
</dbReference>
<gene>
    <name evidence="20" type="ORF">HW450_11905</name>
</gene>
<dbReference type="PANTHER" id="PTHR30474:SF2">
    <property type="entry name" value="PEPTIDOGLYCAN GLYCOSYLTRANSFERASE FTSW-RELATED"/>
    <property type="match status" value="1"/>
</dbReference>
<dbReference type="PANTHER" id="PTHR30474">
    <property type="entry name" value="CELL CYCLE PROTEIN"/>
    <property type="match status" value="1"/>
</dbReference>
<keyword evidence="5 19" id="KW-0812">Transmembrane</keyword>
<evidence type="ECO:0000256" key="9">
    <source>
        <dbReference type="ARBA" id="ARBA00023136"/>
    </source>
</evidence>
<keyword evidence="20" id="KW-0131">Cell cycle</keyword>
<protein>
    <recommendedName>
        <fullName evidence="13">Probable peptidoglycan glycosyltransferase FtsW</fullName>
        <ecNumber evidence="15">2.4.99.28</ecNumber>
    </recommendedName>
    <alternativeName>
        <fullName evidence="14">Cell division protein FtsW</fullName>
    </alternativeName>
    <alternativeName>
        <fullName evidence="11">Cell wall polymerase</fullName>
    </alternativeName>
    <alternativeName>
        <fullName evidence="10">Peptidoglycan polymerase</fullName>
    </alternativeName>
</protein>
<evidence type="ECO:0000313" key="20">
    <source>
        <dbReference type="EMBL" id="QMV86542.1"/>
    </source>
</evidence>
<feature type="transmembrane region" description="Helical" evidence="19">
    <location>
        <begin position="157"/>
        <end position="174"/>
    </location>
</feature>
<evidence type="ECO:0000256" key="6">
    <source>
        <dbReference type="ARBA" id="ARBA00022960"/>
    </source>
</evidence>
<name>A0A7G5FIV1_9CORY</name>
<dbReference type="GO" id="GO:0008955">
    <property type="term" value="F:peptidoglycan glycosyltransferase activity"/>
    <property type="evidence" value="ECO:0007669"/>
    <property type="project" value="UniProtKB-EC"/>
</dbReference>
<dbReference type="Pfam" id="PF01098">
    <property type="entry name" value="FTSW_RODA_SPOVE"/>
    <property type="match status" value="1"/>
</dbReference>
<evidence type="ECO:0000313" key="21">
    <source>
        <dbReference type="Proteomes" id="UP000515570"/>
    </source>
</evidence>
<sequence>MIMLAVGFLTVLGVTMVFSSSMTWSVIDGNSVWATATRQATMVVAGIVAMWMAMRIRPVTVRRFAPWIMLLAVLLLIAVLIPGIGTGRAEVGSQSWIVVGPIRLQPSEFAKVAIAIWGAAFLGVSDELIAANKRFGVFTFVSALMTLLIIAEGDIGMALTFLGTVGFVLLFAGVSIQYVVGAAALVIVGLVGLVMRGGFRSQRFVVYFDALFGRFEDTRATSFQSYQGFLSLADGSATGVGVGQSRAKWFYLPEAKNDFIFAIIGEELGLWGGAMVILAFLCLAYFGMKVAMKSQNKFMSLLAASISAGVVAQAFINIGYVIGLLPVTGIQLPMLSAGGTSAIITLASMGLLASCARHEPEAISAMQNYGRPLLDRLLFLKEPDLAAVEGTTGVRSKAKSAPRREPVVGRPTTRNEARNSTGGSVDHRSEKRRQDRRQQARTRQYQSPRGARPERRRSS</sequence>
<feature type="transmembrane region" description="Helical" evidence="19">
    <location>
        <begin position="298"/>
        <end position="322"/>
    </location>
</feature>
<keyword evidence="21" id="KW-1185">Reference proteome</keyword>
<dbReference type="PROSITE" id="PS00428">
    <property type="entry name" value="FTSW_RODA_SPOVE"/>
    <property type="match status" value="1"/>
</dbReference>
<dbReference type="GO" id="GO:0009252">
    <property type="term" value="P:peptidoglycan biosynthetic process"/>
    <property type="evidence" value="ECO:0007669"/>
    <property type="project" value="UniProtKB-UniPathway"/>
</dbReference>
<comment type="similarity">
    <text evidence="12">Belongs to the SEDS family. FtsW subfamily.</text>
</comment>
<feature type="compositionally biased region" description="Basic and acidic residues" evidence="18">
    <location>
        <begin position="402"/>
        <end position="417"/>
    </location>
</feature>
<keyword evidence="9 19" id="KW-0472">Membrane</keyword>
<comment type="pathway">
    <text evidence="2">Cell wall biogenesis; peptidoglycan biosynthesis.</text>
</comment>
<feature type="transmembrane region" description="Helical" evidence="19">
    <location>
        <begin position="259"/>
        <end position="286"/>
    </location>
</feature>
<evidence type="ECO:0000256" key="14">
    <source>
        <dbReference type="ARBA" id="ARBA00041418"/>
    </source>
</evidence>
<dbReference type="EMBL" id="CP059833">
    <property type="protein sequence ID" value="QMV86542.1"/>
    <property type="molecule type" value="Genomic_DNA"/>
</dbReference>
<dbReference type="GO" id="GO:0005886">
    <property type="term" value="C:plasma membrane"/>
    <property type="evidence" value="ECO:0007669"/>
    <property type="project" value="TreeGrafter"/>
</dbReference>
<evidence type="ECO:0000256" key="3">
    <source>
        <dbReference type="ARBA" id="ARBA00022676"/>
    </source>
</evidence>
<accession>A0A7G5FIV1</accession>
<evidence type="ECO:0000256" key="13">
    <source>
        <dbReference type="ARBA" id="ARBA00041185"/>
    </source>
</evidence>
<evidence type="ECO:0000256" key="5">
    <source>
        <dbReference type="ARBA" id="ARBA00022692"/>
    </source>
</evidence>
<dbReference type="UniPathway" id="UPA00219"/>
<dbReference type="GO" id="GO:0015648">
    <property type="term" value="F:lipid-linked peptidoglycan transporter activity"/>
    <property type="evidence" value="ECO:0007669"/>
    <property type="project" value="TreeGrafter"/>
</dbReference>
<keyword evidence="7" id="KW-0573">Peptidoglycan synthesis</keyword>
<evidence type="ECO:0000256" key="1">
    <source>
        <dbReference type="ARBA" id="ARBA00004141"/>
    </source>
</evidence>
<feature type="region of interest" description="Disordered" evidence="18">
    <location>
        <begin position="391"/>
        <end position="459"/>
    </location>
</feature>
<dbReference type="InterPro" id="IPR001182">
    <property type="entry name" value="FtsW/RodA"/>
</dbReference>
<comment type="subcellular location">
    <subcellularLocation>
        <location evidence="1">Membrane</location>
        <topology evidence="1">Multi-pass membrane protein</topology>
    </subcellularLocation>
</comment>
<feature type="transmembrane region" description="Helical" evidence="19">
    <location>
        <begin position="334"/>
        <end position="356"/>
    </location>
</feature>
<reference evidence="20 21" key="1">
    <citation type="submission" date="2020-07" db="EMBL/GenBank/DDBJ databases">
        <title>non toxigenic Corynebacterium sp. nov from a clinical source.</title>
        <authorList>
            <person name="Bernier A.-M."/>
            <person name="Bernard K."/>
        </authorList>
    </citation>
    <scope>NUCLEOTIDE SEQUENCE [LARGE SCALE GENOMIC DNA]</scope>
    <source>
        <strain evidence="21">NML 93-0612</strain>
    </source>
</reference>
<evidence type="ECO:0000256" key="19">
    <source>
        <dbReference type="SAM" id="Phobius"/>
    </source>
</evidence>
<organism evidence="20 21">
    <name type="scientific">Corynebacterium hindlerae</name>
    <dbReference type="NCBI Taxonomy" id="699041"/>
    <lineage>
        <taxon>Bacteria</taxon>
        <taxon>Bacillati</taxon>
        <taxon>Actinomycetota</taxon>
        <taxon>Actinomycetes</taxon>
        <taxon>Mycobacteriales</taxon>
        <taxon>Corynebacteriaceae</taxon>
        <taxon>Corynebacterium</taxon>
    </lineage>
</organism>
<comment type="catalytic activity">
    <reaction evidence="16">
        <text>[GlcNAc-(1-&gt;4)-Mur2Ac(oyl-L-Ala-gamma-D-Glu-L-Lys-D-Ala-D-Ala)](n)-di-trans,octa-cis-undecaprenyl diphosphate + beta-D-GlcNAc-(1-&gt;4)-Mur2Ac(oyl-L-Ala-gamma-D-Glu-L-Lys-D-Ala-D-Ala)-di-trans,octa-cis-undecaprenyl diphosphate = [GlcNAc-(1-&gt;4)-Mur2Ac(oyl-L-Ala-gamma-D-Glu-L-Lys-D-Ala-D-Ala)](n+1)-di-trans,octa-cis-undecaprenyl diphosphate + di-trans,octa-cis-undecaprenyl diphosphate + H(+)</text>
        <dbReference type="Rhea" id="RHEA:23708"/>
        <dbReference type="Rhea" id="RHEA-COMP:9602"/>
        <dbReference type="Rhea" id="RHEA-COMP:9603"/>
        <dbReference type="ChEBI" id="CHEBI:15378"/>
        <dbReference type="ChEBI" id="CHEBI:58405"/>
        <dbReference type="ChEBI" id="CHEBI:60033"/>
        <dbReference type="ChEBI" id="CHEBI:78435"/>
        <dbReference type="EC" id="2.4.99.28"/>
    </reaction>
</comment>
<keyword evidence="3" id="KW-0328">Glycosyltransferase</keyword>
<dbReference type="GO" id="GO:0032153">
    <property type="term" value="C:cell division site"/>
    <property type="evidence" value="ECO:0007669"/>
    <property type="project" value="TreeGrafter"/>
</dbReference>
<dbReference type="AlphaFoldDB" id="A0A7G5FIV1"/>
<evidence type="ECO:0000256" key="15">
    <source>
        <dbReference type="ARBA" id="ARBA00044770"/>
    </source>
</evidence>
<comment type="function">
    <text evidence="17">Peptidoglycan polymerase that is essential for cell division.</text>
</comment>